<name>A0ABQ3WT74_9ACTN</name>
<evidence type="ECO:0000256" key="1">
    <source>
        <dbReference type="SAM" id="MobiDB-lite"/>
    </source>
</evidence>
<proteinExistence type="predicted"/>
<comment type="caution">
    <text evidence="2">The sequence shown here is derived from an EMBL/GenBank/DDBJ whole genome shotgun (WGS) entry which is preliminary data.</text>
</comment>
<feature type="region of interest" description="Disordered" evidence="1">
    <location>
        <begin position="85"/>
        <end position="125"/>
    </location>
</feature>
<feature type="compositionally biased region" description="Basic and acidic residues" evidence="1">
    <location>
        <begin position="1"/>
        <end position="13"/>
    </location>
</feature>
<feature type="compositionally biased region" description="Low complexity" evidence="1">
    <location>
        <begin position="102"/>
        <end position="113"/>
    </location>
</feature>
<dbReference type="EMBL" id="BOMF01000128">
    <property type="protein sequence ID" value="GID49483.1"/>
    <property type="molecule type" value="Genomic_DNA"/>
</dbReference>
<organism evidence="2">
    <name type="scientific">Actinoplanes campanulatus</name>
    <dbReference type="NCBI Taxonomy" id="113559"/>
    <lineage>
        <taxon>Bacteria</taxon>
        <taxon>Bacillati</taxon>
        <taxon>Actinomycetota</taxon>
        <taxon>Actinomycetes</taxon>
        <taxon>Micromonosporales</taxon>
        <taxon>Micromonosporaceae</taxon>
        <taxon>Actinoplanes</taxon>
    </lineage>
</organism>
<protein>
    <submittedName>
        <fullName evidence="2">Uncharacterized protein</fullName>
    </submittedName>
</protein>
<reference evidence="2" key="1">
    <citation type="submission" date="2021-01" db="EMBL/GenBank/DDBJ databases">
        <title>Whole genome shotgun sequence of Actinoplanes capillaceus NBRC 16408.</title>
        <authorList>
            <person name="Komaki H."/>
            <person name="Tamura T."/>
        </authorList>
    </citation>
    <scope>NUCLEOTIDE SEQUENCE [LARGE SCALE GENOMIC DNA]</scope>
    <source>
        <strain evidence="2">NBRC 16408</strain>
    </source>
</reference>
<gene>
    <name evidence="2" type="ORF">Aca07nite_67580</name>
</gene>
<accession>A0ABQ3WT74</accession>
<feature type="region of interest" description="Disordered" evidence="1">
    <location>
        <begin position="1"/>
        <end position="41"/>
    </location>
</feature>
<evidence type="ECO:0000313" key="2">
    <source>
        <dbReference type="EMBL" id="GID49483.1"/>
    </source>
</evidence>
<sequence>MAIGSGDERRTVGHDQPTGSRVGRDKPGNTAGATHSYHVRDRVFPFTDQNHSRFTMHEQPVSTNLAPVFQIGYFPARQSLSVITSGSRDRRRLGYQGGAAGTGSPVVPTWTTPSPAPVRRHNPHD</sequence>